<dbReference type="Proteomes" id="UP001392437">
    <property type="component" value="Unassembled WGS sequence"/>
</dbReference>
<comment type="caution">
    <text evidence="3">The sequence shown here is derived from an EMBL/GenBank/DDBJ whole genome shotgun (WGS) entry which is preliminary data.</text>
</comment>
<dbReference type="AlphaFoldDB" id="A0AAW0QCG4"/>
<evidence type="ECO:0000313" key="3">
    <source>
        <dbReference type="EMBL" id="KAK8096284.1"/>
    </source>
</evidence>
<name>A0AAW0QCG4_9PEZI</name>
<keyword evidence="4" id="KW-1185">Reference proteome</keyword>
<proteinExistence type="predicted"/>
<sequence length="558" mass="62805">MTSKRSGSAGPLVSPPMERSRGRPRSTQQQAEEVHDIFGAPDASPDEYPFQSTGDLADIPDIPVEDWTPASDAEIEKVRGSKLYSEYCEAARVRTHTYDFQDLSRFVTIRWWPEEWAWVEPEILPPEEVDRAAVAKMKARNGCFQGQTVICSTNIMPRAFDKCAPLLCFESTMAYFSWLDTQAAIYFSKLAQYRARSYDIPGYSPKYATLPKWLNDIEGSTGIHRIFRQVSQMQQPRALLVRKGDTDQAYQPVDQRHQAHVEATILANVLVALKFTTRGLHSEEKRFVPVEGEEGMTSPYRYGYHADHWLGMVVAFYSFWNRRTRSHHARIDGQASATPIKAVGRIEADNMTGIIISEQGGSTRSTPAPQGSDHSLVAPSGSGPVPRNPRTAKPPYVKELSDDLPSDIESLVDPQEPDAAQIRDDSLFVAQTAEAQGDSQAAVSASMSQVRPNEAGPTVPPLQTKKKDRIKDATMLLMDEMRAEMRAEMRDEMRAEMSKMRSEIRNEIRNEIRSELNKEARRKNKRLQRFKQIFCQSLEELVGETAESPDVSSNDDAN</sequence>
<dbReference type="EMBL" id="JAQQWP010000011">
    <property type="protein sequence ID" value="KAK8096284.1"/>
    <property type="molecule type" value="Genomic_DNA"/>
</dbReference>
<organism evidence="3 4">
    <name type="scientific">Apiospora kogelbergensis</name>
    <dbReference type="NCBI Taxonomy" id="1337665"/>
    <lineage>
        <taxon>Eukaryota</taxon>
        <taxon>Fungi</taxon>
        <taxon>Dikarya</taxon>
        <taxon>Ascomycota</taxon>
        <taxon>Pezizomycotina</taxon>
        <taxon>Sordariomycetes</taxon>
        <taxon>Xylariomycetidae</taxon>
        <taxon>Amphisphaeriales</taxon>
        <taxon>Apiosporaceae</taxon>
        <taxon>Apiospora</taxon>
    </lineage>
</organism>
<evidence type="ECO:0000256" key="2">
    <source>
        <dbReference type="SAM" id="MobiDB-lite"/>
    </source>
</evidence>
<accession>A0AAW0QCG4</accession>
<feature type="compositionally biased region" description="Low complexity" evidence="2">
    <location>
        <begin position="439"/>
        <end position="450"/>
    </location>
</feature>
<feature type="coiled-coil region" evidence="1">
    <location>
        <begin position="490"/>
        <end position="533"/>
    </location>
</feature>
<feature type="region of interest" description="Disordered" evidence="2">
    <location>
        <begin position="438"/>
        <end position="463"/>
    </location>
</feature>
<protein>
    <submittedName>
        <fullName evidence="3">Uncharacterized protein</fullName>
    </submittedName>
</protein>
<keyword evidence="1" id="KW-0175">Coiled coil</keyword>
<feature type="region of interest" description="Disordered" evidence="2">
    <location>
        <begin position="1"/>
        <end position="53"/>
    </location>
</feature>
<reference evidence="3 4" key="1">
    <citation type="submission" date="2023-01" db="EMBL/GenBank/DDBJ databases">
        <title>Analysis of 21 Apiospora genomes using comparative genomics revels a genus with tremendous synthesis potential of carbohydrate active enzymes and secondary metabolites.</title>
        <authorList>
            <person name="Sorensen T."/>
        </authorList>
    </citation>
    <scope>NUCLEOTIDE SEQUENCE [LARGE SCALE GENOMIC DNA]</scope>
    <source>
        <strain evidence="3 4">CBS 117206</strain>
    </source>
</reference>
<feature type="compositionally biased region" description="Polar residues" evidence="2">
    <location>
        <begin position="359"/>
        <end position="373"/>
    </location>
</feature>
<feature type="region of interest" description="Disordered" evidence="2">
    <location>
        <begin position="358"/>
        <end position="400"/>
    </location>
</feature>
<evidence type="ECO:0000256" key="1">
    <source>
        <dbReference type="SAM" id="Coils"/>
    </source>
</evidence>
<gene>
    <name evidence="3" type="ORF">PG999_014306</name>
</gene>
<evidence type="ECO:0000313" key="4">
    <source>
        <dbReference type="Proteomes" id="UP001392437"/>
    </source>
</evidence>